<sequence length="196" mass="22691">MDKKRYNSRGHILTWHVNNQKECNGGQAAGVKPSVKKYSNRQKKNTFLLKKIFTLSALVWMCQFSNEDSFEQCGHKIKPSDGSSDIIDSRTKRSLLEDIPFQTFKDDLTKDDITKDNVINEDLMDSSLMNNDILNENLKNSLCDATNEAANREKEKIKSILYSYMEKIDAMHEDKSFNKLLRKCREENDENSMSSF</sequence>
<dbReference type="VEuPathDB" id="PlasmoDB:PCOAH_00009980"/>
<dbReference type="OrthoDB" id="383814at2759"/>
<evidence type="ECO:0000313" key="2">
    <source>
        <dbReference type="Proteomes" id="UP000092716"/>
    </source>
</evidence>
<dbReference type="RefSeq" id="XP_019913460.1">
    <property type="nucleotide sequence ID" value="XM_020057807.1"/>
</dbReference>
<dbReference type="EMBL" id="CP016243">
    <property type="protein sequence ID" value="ANQ06765.1"/>
    <property type="molecule type" value="Genomic_DNA"/>
</dbReference>
<gene>
    <name evidence="1" type="ORF">PCOAH_00009980</name>
</gene>
<dbReference type="Proteomes" id="UP000092716">
    <property type="component" value="Chromosome 5"/>
</dbReference>
<accession>A0A1B1DW09</accession>
<name>A0A1B1DW09_9APIC</name>
<protein>
    <submittedName>
        <fullName evidence="1">Uncharacterized protein</fullName>
    </submittedName>
</protein>
<organism evidence="1 2">
    <name type="scientific">Plasmodium coatneyi</name>
    <dbReference type="NCBI Taxonomy" id="208452"/>
    <lineage>
        <taxon>Eukaryota</taxon>
        <taxon>Sar</taxon>
        <taxon>Alveolata</taxon>
        <taxon>Apicomplexa</taxon>
        <taxon>Aconoidasida</taxon>
        <taxon>Haemosporida</taxon>
        <taxon>Plasmodiidae</taxon>
        <taxon>Plasmodium</taxon>
    </lineage>
</organism>
<evidence type="ECO:0000313" key="1">
    <source>
        <dbReference type="EMBL" id="ANQ06765.1"/>
    </source>
</evidence>
<proteinExistence type="predicted"/>
<dbReference type="KEGG" id="pcot:PCOAH_00009980"/>
<keyword evidence="2" id="KW-1185">Reference proteome</keyword>
<reference evidence="2" key="1">
    <citation type="submission" date="2016-06" db="EMBL/GenBank/DDBJ databases">
        <title>First high quality genome sequence of Plasmodium coatneyi using continuous long reads from single molecule, real-time sequencing.</title>
        <authorList>
            <person name="Chien J.-T."/>
            <person name="Pakala S.B."/>
            <person name="Geraldo J.A."/>
            <person name="Lapp S.A."/>
            <person name="Barnwell J.W."/>
            <person name="Kissinger J.C."/>
            <person name="Galinski M.R."/>
            <person name="Humphrey J.C."/>
        </authorList>
    </citation>
    <scope>NUCLEOTIDE SEQUENCE [LARGE SCALE GENOMIC DNA]</scope>
    <source>
        <strain evidence="2">Hackeri</strain>
    </source>
</reference>
<dbReference type="AlphaFoldDB" id="A0A1B1DW09"/>
<dbReference type="GeneID" id="30907721"/>